<feature type="active site" description="Nucleophile" evidence="1">
    <location>
        <position position="62"/>
    </location>
</feature>
<dbReference type="GO" id="GO:0016788">
    <property type="term" value="F:hydrolase activity, acting on ester bonds"/>
    <property type="evidence" value="ECO:0007669"/>
    <property type="project" value="InterPro"/>
</dbReference>
<comment type="caution">
    <text evidence="4">The sequence shown here is derived from an EMBL/GenBank/DDBJ whole genome shotgun (WGS) entry which is preliminary data.</text>
</comment>
<dbReference type="Pfam" id="PF13472">
    <property type="entry name" value="Lipase_GDSL_2"/>
    <property type="match status" value="1"/>
</dbReference>
<dbReference type="PANTHER" id="PTHR37981">
    <property type="entry name" value="LIPASE 2"/>
    <property type="match status" value="1"/>
</dbReference>
<dbReference type="SUPFAM" id="SSF52266">
    <property type="entry name" value="SGNH hydrolase"/>
    <property type="match status" value="1"/>
</dbReference>
<dbReference type="EMBL" id="QFRA01000006">
    <property type="protein sequence ID" value="PZR05445.1"/>
    <property type="molecule type" value="Genomic_DNA"/>
</dbReference>
<dbReference type="PANTHER" id="PTHR37981:SF1">
    <property type="entry name" value="SGNH HYDROLASE-TYPE ESTERASE DOMAIN-CONTAINING PROTEIN"/>
    <property type="match status" value="1"/>
</dbReference>
<reference evidence="4 5" key="1">
    <citation type="submission" date="2017-08" db="EMBL/GenBank/DDBJ databases">
        <title>Infants hospitalized years apart are colonized by the same room-sourced microbial strains.</title>
        <authorList>
            <person name="Brooks B."/>
            <person name="Olm M.R."/>
            <person name="Firek B.A."/>
            <person name="Baker R."/>
            <person name="Thomas B.C."/>
            <person name="Morowitz M.J."/>
            <person name="Banfield J.F."/>
        </authorList>
    </citation>
    <scope>NUCLEOTIDE SEQUENCE [LARGE SCALE GENOMIC DNA]</scope>
    <source>
        <strain evidence="4">S2_003_000_R1_3</strain>
    </source>
</reference>
<dbReference type="InterPro" id="IPR037460">
    <property type="entry name" value="SEST-like"/>
</dbReference>
<dbReference type="GO" id="GO:0006629">
    <property type="term" value="P:lipid metabolic process"/>
    <property type="evidence" value="ECO:0007669"/>
    <property type="project" value="TreeGrafter"/>
</dbReference>
<gene>
    <name evidence="4" type="ORF">DI525_03955</name>
</gene>
<keyword evidence="2" id="KW-1015">Disulfide bond</keyword>
<protein>
    <recommendedName>
        <fullName evidence="3">SGNH hydrolase-type esterase domain-containing protein</fullName>
    </recommendedName>
</protein>
<dbReference type="Proteomes" id="UP000249432">
    <property type="component" value="Unassembled WGS sequence"/>
</dbReference>
<proteinExistence type="predicted"/>
<feature type="domain" description="SGNH hydrolase-type esterase" evidence="3">
    <location>
        <begin position="58"/>
        <end position="301"/>
    </location>
</feature>
<feature type="active site" evidence="1">
    <location>
        <position position="294"/>
    </location>
</feature>
<feature type="disulfide bond" evidence="2">
    <location>
        <begin position="157"/>
        <end position="169"/>
    </location>
</feature>
<dbReference type="InterPro" id="IPR013830">
    <property type="entry name" value="SGNH_hydro"/>
</dbReference>
<feature type="disulfide bond" evidence="2">
    <location>
        <begin position="226"/>
        <end position="273"/>
    </location>
</feature>
<evidence type="ECO:0000313" key="4">
    <source>
        <dbReference type="EMBL" id="PZR05445.1"/>
    </source>
</evidence>
<name>A0A2W5T1X0_9CORY</name>
<dbReference type="Gene3D" id="3.40.50.1110">
    <property type="entry name" value="SGNH hydrolase"/>
    <property type="match status" value="1"/>
</dbReference>
<evidence type="ECO:0000256" key="2">
    <source>
        <dbReference type="PIRSR" id="PIRSR637460-2"/>
    </source>
</evidence>
<evidence type="ECO:0000259" key="3">
    <source>
        <dbReference type="Pfam" id="PF13472"/>
    </source>
</evidence>
<feature type="disulfide bond" evidence="2">
    <location>
        <begin position="80"/>
        <end position="104"/>
    </location>
</feature>
<evidence type="ECO:0000256" key="1">
    <source>
        <dbReference type="PIRSR" id="PIRSR637460-1"/>
    </source>
</evidence>
<sequence>MSYRQNPQPPLPKATLVTTTTTKIAAATIIPLAATTLFTTTHHTAHADTINAGDKYVAIGDSYASTGTLNQPTFGSHPACVQDQDNYPHQLARQLNLTLDDASCAWAFTYQYDQPQNHALPYTAPTPQKDHITNDTKLITISMGGNDAGLADIAVQCDPRIHIPGLPDCADKAQQIAHNKITNPDSAGRTLQQRLIDIANDAKRRAPQAKIIFTGYYTAAVRDHRCIDDGFLSDRDRAFLESYAQQINTVIETAAQQTSSTYIAPPDQPEGWCSQPFERNSNYFGIPEGNLIAHPTHAGQQHMAQAIANHL</sequence>
<organism evidence="4 5">
    <name type="scientific">Corynebacterium kroppenstedtii</name>
    <dbReference type="NCBI Taxonomy" id="161879"/>
    <lineage>
        <taxon>Bacteria</taxon>
        <taxon>Bacillati</taxon>
        <taxon>Actinomycetota</taxon>
        <taxon>Actinomycetes</taxon>
        <taxon>Mycobacteriales</taxon>
        <taxon>Corynebacteriaceae</taxon>
        <taxon>Corynebacterium</taxon>
    </lineage>
</organism>
<dbReference type="CDD" id="cd01823">
    <property type="entry name" value="SEST_like"/>
    <property type="match status" value="1"/>
</dbReference>
<dbReference type="AlphaFoldDB" id="A0A2W5T1X0"/>
<evidence type="ECO:0000313" key="5">
    <source>
        <dbReference type="Proteomes" id="UP000249432"/>
    </source>
</evidence>
<dbReference type="InterPro" id="IPR036514">
    <property type="entry name" value="SGNH_hydro_sf"/>
</dbReference>
<accession>A0A2W5T1X0</accession>